<sequence>MIVISIFGTKSSVGTMERTRRCWERTLEAEKINKGVQVKLEAQVKSASSQFRSPGAVCTKTVAQIAYRCGFVRSTY</sequence>
<dbReference type="EMBL" id="RWGY01000011">
    <property type="protein sequence ID" value="TVU31094.1"/>
    <property type="molecule type" value="Genomic_DNA"/>
</dbReference>
<accession>A0A5J9V6G4</accession>
<organism evidence="1 2">
    <name type="scientific">Eragrostis curvula</name>
    <name type="common">weeping love grass</name>
    <dbReference type="NCBI Taxonomy" id="38414"/>
    <lineage>
        <taxon>Eukaryota</taxon>
        <taxon>Viridiplantae</taxon>
        <taxon>Streptophyta</taxon>
        <taxon>Embryophyta</taxon>
        <taxon>Tracheophyta</taxon>
        <taxon>Spermatophyta</taxon>
        <taxon>Magnoliopsida</taxon>
        <taxon>Liliopsida</taxon>
        <taxon>Poales</taxon>
        <taxon>Poaceae</taxon>
        <taxon>PACMAD clade</taxon>
        <taxon>Chloridoideae</taxon>
        <taxon>Eragrostideae</taxon>
        <taxon>Eragrostidinae</taxon>
        <taxon>Eragrostis</taxon>
    </lineage>
</organism>
<reference evidence="1 2" key="1">
    <citation type="journal article" date="2019" name="Sci. Rep.">
        <title>A high-quality genome of Eragrostis curvula grass provides insights into Poaceae evolution and supports new strategies to enhance forage quality.</title>
        <authorList>
            <person name="Carballo J."/>
            <person name="Santos B.A.C.M."/>
            <person name="Zappacosta D."/>
            <person name="Garbus I."/>
            <person name="Selva J.P."/>
            <person name="Gallo C.A."/>
            <person name="Diaz A."/>
            <person name="Albertini E."/>
            <person name="Caccamo M."/>
            <person name="Echenique V."/>
        </authorList>
    </citation>
    <scope>NUCLEOTIDE SEQUENCE [LARGE SCALE GENOMIC DNA]</scope>
    <source>
        <strain evidence="2">cv. Victoria</strain>
        <tissue evidence="1">Leaf</tissue>
    </source>
</reference>
<comment type="caution">
    <text evidence="1">The sequence shown here is derived from an EMBL/GenBank/DDBJ whole genome shotgun (WGS) entry which is preliminary data.</text>
</comment>
<dbReference type="Proteomes" id="UP000324897">
    <property type="component" value="Chromosome 1"/>
</dbReference>
<dbReference type="Gramene" id="TVU31094">
    <property type="protein sequence ID" value="TVU31094"/>
    <property type="gene ID" value="EJB05_22763"/>
</dbReference>
<name>A0A5J9V6G4_9POAL</name>
<evidence type="ECO:0000313" key="1">
    <source>
        <dbReference type="EMBL" id="TVU31094.1"/>
    </source>
</evidence>
<keyword evidence="2" id="KW-1185">Reference proteome</keyword>
<protein>
    <submittedName>
        <fullName evidence="1">Uncharacterized protein</fullName>
    </submittedName>
</protein>
<proteinExistence type="predicted"/>
<gene>
    <name evidence="1" type="ORF">EJB05_22763</name>
</gene>
<dbReference type="AlphaFoldDB" id="A0A5J9V6G4"/>
<evidence type="ECO:0000313" key="2">
    <source>
        <dbReference type="Proteomes" id="UP000324897"/>
    </source>
</evidence>
<feature type="non-terminal residue" evidence="1">
    <location>
        <position position="1"/>
    </location>
</feature>